<evidence type="ECO:0000256" key="1">
    <source>
        <dbReference type="ARBA" id="ARBA00011046"/>
    </source>
</evidence>
<comment type="similarity">
    <text evidence="1">Belongs to the BlaI transcriptional regulatory family.</text>
</comment>
<dbReference type="EMBL" id="JADIMP010000035">
    <property type="protein sequence ID" value="MBO8441184.1"/>
    <property type="molecule type" value="Genomic_DNA"/>
</dbReference>
<sequence>MSDLITDAEWEVMRVVWTLKETSSTKIVKVLSNKMDWSSSTIKTLIRRLVKKDALQISSKGRTYLYKATISEQSAMNNALFDLFSHLCHKKSGKALLNLIQRIDLSKQDIISLQKILDDKLKVAPEELACNCLSNCCGD</sequence>
<name>A0A9D9E4G7_9LACO</name>
<gene>
    <name evidence="5" type="ORF">IAA89_01845</name>
</gene>
<dbReference type="InterPro" id="IPR005650">
    <property type="entry name" value="BlaI_family"/>
</dbReference>
<dbReference type="GO" id="GO:0003677">
    <property type="term" value="F:DNA binding"/>
    <property type="evidence" value="ECO:0007669"/>
    <property type="project" value="UniProtKB-KW"/>
</dbReference>
<dbReference type="Gene3D" id="1.10.10.10">
    <property type="entry name" value="Winged helix-like DNA-binding domain superfamily/Winged helix DNA-binding domain"/>
    <property type="match status" value="1"/>
</dbReference>
<dbReference type="Pfam" id="PF03965">
    <property type="entry name" value="Penicillinase_R"/>
    <property type="match status" value="1"/>
</dbReference>
<dbReference type="NCBIfam" id="TIGR02698">
    <property type="entry name" value="CopY_TcrY"/>
    <property type="match status" value="1"/>
</dbReference>
<dbReference type="SUPFAM" id="SSF46785">
    <property type="entry name" value="Winged helix' DNA-binding domain"/>
    <property type="match status" value="1"/>
</dbReference>
<keyword evidence="3" id="KW-0238">DNA-binding</keyword>
<dbReference type="AlphaFoldDB" id="A0A9D9E4G7"/>
<evidence type="ECO:0000313" key="5">
    <source>
        <dbReference type="EMBL" id="MBO8441184.1"/>
    </source>
</evidence>
<comment type="caution">
    <text evidence="5">The sequence shown here is derived from an EMBL/GenBank/DDBJ whole genome shotgun (WGS) entry which is preliminary data.</text>
</comment>
<dbReference type="InterPro" id="IPR014071">
    <property type="entry name" value="Cu_transp_CopY/TcrY"/>
</dbReference>
<organism evidence="5 6">
    <name type="scientific">Candidatus Gallilactobacillus intestinavium</name>
    <dbReference type="NCBI Taxonomy" id="2840838"/>
    <lineage>
        <taxon>Bacteria</taxon>
        <taxon>Bacillati</taxon>
        <taxon>Bacillota</taxon>
        <taxon>Bacilli</taxon>
        <taxon>Lactobacillales</taxon>
        <taxon>Lactobacillaceae</taxon>
        <taxon>Lactobacillaceae incertae sedis</taxon>
        <taxon>Candidatus Gallilactobacillus</taxon>
    </lineage>
</organism>
<dbReference type="InterPro" id="IPR036390">
    <property type="entry name" value="WH_DNA-bd_sf"/>
</dbReference>
<evidence type="ECO:0000256" key="4">
    <source>
        <dbReference type="ARBA" id="ARBA00023163"/>
    </source>
</evidence>
<reference evidence="5" key="1">
    <citation type="submission" date="2020-10" db="EMBL/GenBank/DDBJ databases">
        <authorList>
            <person name="Gilroy R."/>
        </authorList>
    </citation>
    <scope>NUCLEOTIDE SEQUENCE</scope>
    <source>
        <strain evidence="5">C6-149</strain>
    </source>
</reference>
<dbReference type="GO" id="GO:0045892">
    <property type="term" value="P:negative regulation of DNA-templated transcription"/>
    <property type="evidence" value="ECO:0007669"/>
    <property type="project" value="InterPro"/>
</dbReference>
<keyword evidence="4" id="KW-0804">Transcription</keyword>
<dbReference type="InterPro" id="IPR036388">
    <property type="entry name" value="WH-like_DNA-bd_sf"/>
</dbReference>
<protein>
    <submittedName>
        <fullName evidence="5">CopY/TcrY family copper transport repressor</fullName>
    </submittedName>
</protein>
<keyword evidence="2" id="KW-0805">Transcription regulation</keyword>
<accession>A0A9D9E4G7</accession>
<evidence type="ECO:0000256" key="3">
    <source>
        <dbReference type="ARBA" id="ARBA00023125"/>
    </source>
</evidence>
<evidence type="ECO:0000313" key="6">
    <source>
        <dbReference type="Proteomes" id="UP000823614"/>
    </source>
</evidence>
<dbReference type="Proteomes" id="UP000823614">
    <property type="component" value="Unassembled WGS sequence"/>
</dbReference>
<evidence type="ECO:0000256" key="2">
    <source>
        <dbReference type="ARBA" id="ARBA00023015"/>
    </source>
</evidence>
<dbReference type="PIRSF" id="PIRSF019455">
    <property type="entry name" value="CopR_AtkY"/>
    <property type="match status" value="1"/>
</dbReference>
<proteinExistence type="inferred from homology"/>
<reference evidence="5" key="2">
    <citation type="journal article" date="2021" name="PeerJ">
        <title>Extensive microbial diversity within the chicken gut microbiome revealed by metagenomics and culture.</title>
        <authorList>
            <person name="Gilroy R."/>
            <person name="Ravi A."/>
            <person name="Getino M."/>
            <person name="Pursley I."/>
            <person name="Horton D.L."/>
            <person name="Alikhan N.F."/>
            <person name="Baker D."/>
            <person name="Gharbi K."/>
            <person name="Hall N."/>
            <person name="Watson M."/>
            <person name="Adriaenssens E.M."/>
            <person name="Foster-Nyarko E."/>
            <person name="Jarju S."/>
            <person name="Secka A."/>
            <person name="Antonio M."/>
            <person name="Oren A."/>
            <person name="Chaudhuri R.R."/>
            <person name="La Ragione R."/>
            <person name="Hildebrand F."/>
            <person name="Pallen M.J."/>
        </authorList>
    </citation>
    <scope>NUCLEOTIDE SEQUENCE</scope>
    <source>
        <strain evidence="5">C6-149</strain>
    </source>
</reference>